<evidence type="ECO:0000256" key="4">
    <source>
        <dbReference type="ARBA" id="ARBA00022692"/>
    </source>
</evidence>
<evidence type="ECO:0000256" key="6">
    <source>
        <dbReference type="ARBA" id="ARBA00023136"/>
    </source>
</evidence>
<keyword evidence="3" id="KW-1003">Cell membrane</keyword>
<dbReference type="SUPFAM" id="SSF161098">
    <property type="entry name" value="MetI-like"/>
    <property type="match status" value="1"/>
</dbReference>
<sequence length="289" mass="32544">MRKSKNRISFLIFLAPSFAGVIVFVLTPFADVLKRSFETAVTGRFTGAANYRTIFQNQAFLLAVKNTFRFTFICIPLLVVVGFVIAWPLSKLKNAGTIKAIYLFPLAMPTATIVLVWKMVFYKQGFLNIFLTGLGQWTGTWGQVQTDYLETEAAFWVLVCSYIWKNTGYTVVLWLAGIAGIPAELLDAAKVDGAGSFQRIWYIVLPNLKGSLYTIVILSFLNSFKIYREAYLVAGAYPHKSIYLLQHIFNNWFVNLELDKMAAAAVCTGGFLFIVILLLQKMWDRDGTS</sequence>
<evidence type="ECO:0000256" key="3">
    <source>
        <dbReference type="ARBA" id="ARBA00022475"/>
    </source>
</evidence>
<organism evidence="9 10">
    <name type="scientific">Parablautia intestinalis</name>
    <dbReference type="NCBI Taxonomy" id="2320100"/>
    <lineage>
        <taxon>Bacteria</taxon>
        <taxon>Bacillati</taxon>
        <taxon>Bacillota</taxon>
        <taxon>Clostridia</taxon>
        <taxon>Lachnospirales</taxon>
        <taxon>Lachnospiraceae</taxon>
        <taxon>Parablautia</taxon>
    </lineage>
</organism>
<feature type="transmembrane region" description="Helical" evidence="7">
    <location>
        <begin position="70"/>
        <end position="89"/>
    </location>
</feature>
<feature type="domain" description="ABC transmembrane type-1" evidence="8">
    <location>
        <begin position="64"/>
        <end position="279"/>
    </location>
</feature>
<dbReference type="Gene3D" id="1.10.3720.10">
    <property type="entry name" value="MetI-like"/>
    <property type="match status" value="1"/>
</dbReference>
<dbReference type="PROSITE" id="PS50928">
    <property type="entry name" value="ABC_TM1"/>
    <property type="match status" value="1"/>
</dbReference>
<feature type="transmembrane region" description="Helical" evidence="7">
    <location>
        <begin position="101"/>
        <end position="121"/>
    </location>
</feature>
<keyword evidence="10" id="KW-1185">Reference proteome</keyword>
<comment type="subcellular location">
    <subcellularLocation>
        <location evidence="1 7">Cell membrane</location>
        <topology evidence="1 7">Multi-pass membrane protein</topology>
    </subcellularLocation>
</comment>
<feature type="transmembrane region" description="Helical" evidence="7">
    <location>
        <begin position="171"/>
        <end position="188"/>
    </location>
</feature>
<dbReference type="CDD" id="cd06261">
    <property type="entry name" value="TM_PBP2"/>
    <property type="match status" value="1"/>
</dbReference>
<evidence type="ECO:0000256" key="2">
    <source>
        <dbReference type="ARBA" id="ARBA00022448"/>
    </source>
</evidence>
<comment type="similarity">
    <text evidence="7">Belongs to the binding-protein-dependent transport system permease family.</text>
</comment>
<name>A0A3A9B025_9FIRM</name>
<dbReference type="GO" id="GO:0005886">
    <property type="term" value="C:plasma membrane"/>
    <property type="evidence" value="ECO:0007669"/>
    <property type="project" value="UniProtKB-SubCell"/>
</dbReference>
<comment type="caution">
    <text evidence="9">The sequence shown here is derived from an EMBL/GenBank/DDBJ whole genome shotgun (WGS) entry which is preliminary data.</text>
</comment>
<gene>
    <name evidence="9" type="ORF">D7V94_07915</name>
</gene>
<dbReference type="InterPro" id="IPR000515">
    <property type="entry name" value="MetI-like"/>
</dbReference>
<dbReference type="Proteomes" id="UP000280696">
    <property type="component" value="Unassembled WGS sequence"/>
</dbReference>
<evidence type="ECO:0000313" key="9">
    <source>
        <dbReference type="EMBL" id="RKI91995.1"/>
    </source>
</evidence>
<keyword evidence="4 7" id="KW-0812">Transmembrane</keyword>
<dbReference type="GO" id="GO:0055085">
    <property type="term" value="P:transmembrane transport"/>
    <property type="evidence" value="ECO:0007669"/>
    <property type="project" value="InterPro"/>
</dbReference>
<dbReference type="RefSeq" id="WP_120468542.1">
    <property type="nucleotide sequence ID" value="NZ_RAYQ01000006.1"/>
</dbReference>
<feature type="transmembrane region" description="Helical" evidence="7">
    <location>
        <begin position="261"/>
        <end position="279"/>
    </location>
</feature>
<accession>A0A3A9B025</accession>
<feature type="transmembrane region" description="Helical" evidence="7">
    <location>
        <begin position="200"/>
        <end position="221"/>
    </location>
</feature>
<dbReference type="OrthoDB" id="9788108at2"/>
<dbReference type="PANTHER" id="PTHR30193">
    <property type="entry name" value="ABC TRANSPORTER PERMEASE PROTEIN"/>
    <property type="match status" value="1"/>
</dbReference>
<dbReference type="Pfam" id="PF00528">
    <property type="entry name" value="BPD_transp_1"/>
    <property type="match status" value="1"/>
</dbReference>
<dbReference type="PANTHER" id="PTHR30193:SF37">
    <property type="entry name" value="INNER MEMBRANE ABC TRANSPORTER PERMEASE PROTEIN YCJO"/>
    <property type="match status" value="1"/>
</dbReference>
<reference evidence="9 10" key="1">
    <citation type="submission" date="2018-09" db="EMBL/GenBank/DDBJ databases">
        <title>Murine metabolic-syndrome-specific gut microbial biobank.</title>
        <authorList>
            <person name="Liu C."/>
        </authorList>
    </citation>
    <scope>NUCLEOTIDE SEQUENCE [LARGE SCALE GENOMIC DNA]</scope>
    <source>
        <strain evidence="9 10">0.1xD8-82</strain>
    </source>
</reference>
<proteinExistence type="inferred from homology"/>
<evidence type="ECO:0000256" key="5">
    <source>
        <dbReference type="ARBA" id="ARBA00022989"/>
    </source>
</evidence>
<protein>
    <submittedName>
        <fullName evidence="9">Sugar ABC transporter permease</fullName>
    </submittedName>
</protein>
<dbReference type="InterPro" id="IPR035906">
    <property type="entry name" value="MetI-like_sf"/>
</dbReference>
<keyword evidence="5 7" id="KW-1133">Transmembrane helix</keyword>
<feature type="transmembrane region" description="Helical" evidence="7">
    <location>
        <begin position="12"/>
        <end position="30"/>
    </location>
</feature>
<keyword evidence="6 7" id="KW-0472">Membrane</keyword>
<evidence type="ECO:0000313" key="10">
    <source>
        <dbReference type="Proteomes" id="UP000280696"/>
    </source>
</evidence>
<evidence type="ECO:0000256" key="7">
    <source>
        <dbReference type="RuleBase" id="RU363032"/>
    </source>
</evidence>
<dbReference type="AlphaFoldDB" id="A0A3A9B025"/>
<evidence type="ECO:0000256" key="1">
    <source>
        <dbReference type="ARBA" id="ARBA00004651"/>
    </source>
</evidence>
<evidence type="ECO:0000259" key="8">
    <source>
        <dbReference type="PROSITE" id="PS50928"/>
    </source>
</evidence>
<keyword evidence="2 7" id="KW-0813">Transport</keyword>
<dbReference type="InterPro" id="IPR051393">
    <property type="entry name" value="ABC_transporter_permease"/>
</dbReference>
<dbReference type="EMBL" id="RAYQ01000006">
    <property type="protein sequence ID" value="RKI91995.1"/>
    <property type="molecule type" value="Genomic_DNA"/>
</dbReference>